<dbReference type="RefSeq" id="YP_009170538.1">
    <property type="nucleotide sequence ID" value="NC_028036.1"/>
</dbReference>
<comment type="similarity">
    <text evidence="16">Belongs to the complex I subunit 5 family.</text>
</comment>
<keyword evidence="4 16" id="KW-0813">Transport</keyword>
<evidence type="ECO:0000256" key="1">
    <source>
        <dbReference type="ARBA" id="ARBA00004448"/>
    </source>
</evidence>
<evidence type="ECO:0000256" key="8">
    <source>
        <dbReference type="ARBA" id="ARBA00022967"/>
    </source>
</evidence>
<feature type="transmembrane region" description="Helical" evidence="16">
    <location>
        <begin position="6"/>
        <end position="24"/>
    </location>
</feature>
<dbReference type="Pfam" id="PF06455">
    <property type="entry name" value="NADH5_C"/>
    <property type="match status" value="1"/>
</dbReference>
<dbReference type="InterPro" id="IPR010934">
    <property type="entry name" value="NADH_DH_su5_C"/>
</dbReference>
<evidence type="ECO:0000256" key="11">
    <source>
        <dbReference type="ARBA" id="ARBA00023027"/>
    </source>
</evidence>
<keyword evidence="6 16" id="KW-0812">Transmembrane</keyword>
<dbReference type="PRINTS" id="PR01434">
    <property type="entry name" value="NADHDHGNASE5"/>
</dbReference>
<evidence type="ECO:0000259" key="19">
    <source>
        <dbReference type="Pfam" id="PF06455"/>
    </source>
</evidence>
<evidence type="ECO:0000256" key="6">
    <source>
        <dbReference type="ARBA" id="ARBA00022692"/>
    </source>
</evidence>
<evidence type="ECO:0000259" key="18">
    <source>
        <dbReference type="Pfam" id="PF00662"/>
    </source>
</evidence>
<dbReference type="PANTHER" id="PTHR42829:SF2">
    <property type="entry name" value="NADH-UBIQUINONE OXIDOREDUCTASE CHAIN 5"/>
    <property type="match status" value="1"/>
</dbReference>
<feature type="domain" description="NADH-Ubiquinone oxidoreductase (complex I) chain 5 N-terminal" evidence="18">
    <location>
        <begin position="70"/>
        <end position="120"/>
    </location>
</feature>
<dbReference type="NCBIfam" id="TIGR01974">
    <property type="entry name" value="NDH_I_L"/>
    <property type="match status" value="1"/>
</dbReference>
<dbReference type="InterPro" id="IPR001750">
    <property type="entry name" value="ND/Mrp_TM"/>
</dbReference>
<feature type="transmembrane region" description="Helical" evidence="16">
    <location>
        <begin position="455"/>
        <end position="474"/>
    </location>
</feature>
<keyword evidence="8" id="KW-1278">Translocase</keyword>
<dbReference type="Pfam" id="PF00662">
    <property type="entry name" value="Proton_antipo_N"/>
    <property type="match status" value="1"/>
</dbReference>
<evidence type="ECO:0000256" key="12">
    <source>
        <dbReference type="ARBA" id="ARBA00023075"/>
    </source>
</evidence>
<geneLocation type="mitochondrion" evidence="20"/>
<feature type="transmembrane region" description="Helical" evidence="16">
    <location>
        <begin position="404"/>
        <end position="425"/>
    </location>
</feature>
<dbReference type="GO" id="GO:0003954">
    <property type="term" value="F:NADH dehydrogenase activity"/>
    <property type="evidence" value="ECO:0007669"/>
    <property type="project" value="TreeGrafter"/>
</dbReference>
<comment type="catalytic activity">
    <reaction evidence="15 16">
        <text>a ubiquinone + NADH + 5 H(+)(in) = a ubiquinol + NAD(+) + 4 H(+)(out)</text>
        <dbReference type="Rhea" id="RHEA:29091"/>
        <dbReference type="Rhea" id="RHEA-COMP:9565"/>
        <dbReference type="Rhea" id="RHEA-COMP:9566"/>
        <dbReference type="ChEBI" id="CHEBI:15378"/>
        <dbReference type="ChEBI" id="CHEBI:16389"/>
        <dbReference type="ChEBI" id="CHEBI:17976"/>
        <dbReference type="ChEBI" id="CHEBI:57540"/>
        <dbReference type="ChEBI" id="CHEBI:57945"/>
        <dbReference type="EC" id="7.1.1.2"/>
    </reaction>
</comment>
<keyword evidence="13 16" id="KW-0496">Mitochondrion</keyword>
<dbReference type="InterPro" id="IPR018393">
    <property type="entry name" value="NADHpl_OxRdtase_5_subgr"/>
</dbReference>
<dbReference type="AlphaFoldDB" id="A0A0U2HYX8"/>
<feature type="domain" description="NADH dehydrogenase subunit 5 C-terminal" evidence="19">
    <location>
        <begin position="423"/>
        <end position="603"/>
    </location>
</feature>
<feature type="transmembrane region" description="Helical" evidence="16">
    <location>
        <begin position="173"/>
        <end position="192"/>
    </location>
</feature>
<feature type="transmembrane region" description="Helical" evidence="16">
    <location>
        <begin position="242"/>
        <end position="262"/>
    </location>
</feature>
<name>A0A0U2HYX8_9PASE</name>
<dbReference type="GeneID" id="26044461"/>
<keyword evidence="7" id="KW-0999">Mitochondrion inner membrane</keyword>
<feature type="transmembrane region" description="Helical" evidence="16">
    <location>
        <begin position="86"/>
        <end position="103"/>
    </location>
</feature>
<keyword evidence="12 16" id="KW-0830">Ubiquinone</keyword>
<evidence type="ECO:0000256" key="16">
    <source>
        <dbReference type="RuleBase" id="RU003404"/>
    </source>
</evidence>
<keyword evidence="9" id="KW-0249">Electron transport</keyword>
<evidence type="ECO:0000256" key="7">
    <source>
        <dbReference type="ARBA" id="ARBA00022792"/>
    </source>
</evidence>
<gene>
    <name evidence="20" type="primary">ND5</name>
</gene>
<accession>A0A0U2HYX8</accession>
<protein>
    <recommendedName>
        <fullName evidence="3 16">NADH-ubiquinone oxidoreductase chain 5</fullName>
        <ecNumber evidence="2 16">7.1.1.2</ecNumber>
    </recommendedName>
</protein>
<keyword evidence="5" id="KW-0679">Respiratory chain</keyword>
<feature type="transmembrane region" description="Helical" evidence="16">
    <location>
        <begin position="486"/>
        <end position="506"/>
    </location>
</feature>
<evidence type="ECO:0000256" key="14">
    <source>
        <dbReference type="ARBA" id="ARBA00023136"/>
    </source>
</evidence>
<comment type="subcellular location">
    <subcellularLocation>
        <location evidence="1">Mitochondrion inner membrane</location>
        <topology evidence="1">Multi-pass membrane protein</topology>
    </subcellularLocation>
</comment>
<feature type="transmembrane region" description="Helical" evidence="16">
    <location>
        <begin position="45"/>
        <end position="66"/>
    </location>
</feature>
<dbReference type="Pfam" id="PF00361">
    <property type="entry name" value="Proton_antipo_M"/>
    <property type="match status" value="1"/>
</dbReference>
<evidence type="ECO:0000256" key="2">
    <source>
        <dbReference type="ARBA" id="ARBA00012944"/>
    </source>
</evidence>
<proteinExistence type="inferred from homology"/>
<keyword evidence="10 16" id="KW-1133">Transmembrane helix</keyword>
<keyword evidence="14 16" id="KW-0472">Membrane</keyword>
<dbReference type="EC" id="7.1.1.2" evidence="2 16"/>
<comment type="function">
    <text evidence="16">Core subunit of the mitochondrial membrane respiratory chain NADH dehydrogenase (Complex I) which catalyzes electron transfer from NADH through the respiratory chain, using ubiquinone as an electron acceptor. Essential for the catalytic activity and assembly of complex I.</text>
</comment>
<feature type="domain" description="NADH:quinone oxidoreductase/Mrp antiporter transmembrane" evidence="17">
    <location>
        <begin position="136"/>
        <end position="417"/>
    </location>
</feature>
<dbReference type="EMBL" id="KR184724">
    <property type="protein sequence ID" value="ALF04023.1"/>
    <property type="molecule type" value="Genomic_DNA"/>
</dbReference>
<dbReference type="InterPro" id="IPR001516">
    <property type="entry name" value="Proton_antipo_N"/>
</dbReference>
<evidence type="ECO:0000256" key="5">
    <source>
        <dbReference type="ARBA" id="ARBA00022660"/>
    </source>
</evidence>
<feature type="transmembrane region" description="Helical" evidence="16">
    <location>
        <begin position="140"/>
        <end position="161"/>
    </location>
</feature>
<feature type="transmembrane region" description="Helical" evidence="16">
    <location>
        <begin position="302"/>
        <end position="322"/>
    </location>
</feature>
<evidence type="ECO:0000256" key="9">
    <source>
        <dbReference type="ARBA" id="ARBA00022982"/>
    </source>
</evidence>
<evidence type="ECO:0000313" key="20">
    <source>
        <dbReference type="EMBL" id="ALF04023.1"/>
    </source>
</evidence>
<evidence type="ECO:0000256" key="3">
    <source>
        <dbReference type="ARBA" id="ARBA00021096"/>
    </source>
</evidence>
<dbReference type="GO" id="GO:0015990">
    <property type="term" value="P:electron transport coupled proton transport"/>
    <property type="evidence" value="ECO:0007669"/>
    <property type="project" value="TreeGrafter"/>
</dbReference>
<dbReference type="PANTHER" id="PTHR42829">
    <property type="entry name" value="NADH-UBIQUINONE OXIDOREDUCTASE CHAIN 5"/>
    <property type="match status" value="1"/>
</dbReference>
<evidence type="ECO:0000259" key="17">
    <source>
        <dbReference type="Pfam" id="PF00361"/>
    </source>
</evidence>
<feature type="transmembrane region" description="Helical" evidence="16">
    <location>
        <begin position="373"/>
        <end position="392"/>
    </location>
</feature>
<evidence type="ECO:0000256" key="10">
    <source>
        <dbReference type="ARBA" id="ARBA00022989"/>
    </source>
</evidence>
<feature type="transmembrane region" description="Helical" evidence="16">
    <location>
        <begin position="274"/>
        <end position="295"/>
    </location>
</feature>
<dbReference type="InterPro" id="IPR003945">
    <property type="entry name" value="NU5C-like"/>
</dbReference>
<dbReference type="CTD" id="4540"/>
<dbReference type="GO" id="GO:0005743">
    <property type="term" value="C:mitochondrial inner membrane"/>
    <property type="evidence" value="ECO:0007669"/>
    <property type="project" value="UniProtKB-SubCell"/>
</dbReference>
<keyword evidence="11 16" id="KW-0520">NAD</keyword>
<evidence type="ECO:0000256" key="13">
    <source>
        <dbReference type="ARBA" id="ARBA00023128"/>
    </source>
</evidence>
<dbReference type="GO" id="GO:0042773">
    <property type="term" value="P:ATP synthesis coupled electron transport"/>
    <property type="evidence" value="ECO:0007669"/>
    <property type="project" value="InterPro"/>
</dbReference>
<reference evidence="20" key="1">
    <citation type="journal article" date="2015" name="Mitochondrial DNA">
        <title>The complete mitochondrial genome of Spotted Munia Lonchura punctulata topela (Passeriformes: Estrildidae).</title>
        <authorList>
            <person name="Bao D."/>
            <person name="Zhao G."/>
            <person name="Zhou L."/>
            <person name="Li B."/>
        </authorList>
    </citation>
    <scope>NUCLEOTIDE SEQUENCE</scope>
</reference>
<evidence type="ECO:0000256" key="15">
    <source>
        <dbReference type="ARBA" id="ARBA00049551"/>
    </source>
</evidence>
<sequence length="605" mass="66396">MDLPLVLNTLMLLTLATLSTPIIFPMLSDKLKNSPTTITNTVKTSFLISLIPMLIYIHSGTESLISLWEWKFIMNFKIPISLKMDFYSLTFFPIALFVSWSILQFATWYMASDPYITKFFTYLLLFLIAMLILITANNLFVLFIGWEGVGIMSFLLISWWHGRAEANTAALQAVLYNRVGDVGLILCMAWLASTMNTWEIQQLTSTSQTPTLPLLGLILAATGKSAQFGLHPWLPAAMEGPTPVSALLHSSTMVVAGIFLLIRTHPLFNYNQTALTLCLCLGALSTLFAATCALTQNDIKKIIAFSTSSQLGLMMVTIGLNLPELAFLHISTHAFFKAMLFLCSGSIIHSLNGEQDIRKMGGLQKMLPTTTSCLTIGNLALMGTPFLAGFYSKDQIIESLSTSYLNTWALVLTLLATSFTAVYTIRMTVLVQTGFVRITPLAPINENNPAVTSPLTRLALGSITAGFLITSFIIPTKTPPMTMPLYIKITALMVTALGIAMALEISKMTQTLILTKQTTFSNFSTSLGFFNPLVHRFSMTNSLKGGQNVASHLIDLSWFKMLGPEGLANLQIMAAKTATTLHSGQMKAYLSTFALSILIIITSMH</sequence>
<evidence type="ECO:0000256" key="4">
    <source>
        <dbReference type="ARBA" id="ARBA00022448"/>
    </source>
</evidence>
<organism evidence="20">
    <name type="scientific">Lonchura punctulata</name>
    <name type="common">scaly-breasted munia</name>
    <dbReference type="NCBI Taxonomy" id="414892"/>
    <lineage>
        <taxon>Eukaryota</taxon>
        <taxon>Metazoa</taxon>
        <taxon>Chordata</taxon>
        <taxon>Craniata</taxon>
        <taxon>Vertebrata</taxon>
        <taxon>Euteleostomi</taxon>
        <taxon>Archelosauria</taxon>
        <taxon>Archosauria</taxon>
        <taxon>Dinosauria</taxon>
        <taxon>Saurischia</taxon>
        <taxon>Theropoda</taxon>
        <taxon>Coelurosauria</taxon>
        <taxon>Aves</taxon>
        <taxon>Neognathae</taxon>
        <taxon>Neoaves</taxon>
        <taxon>Telluraves</taxon>
        <taxon>Australaves</taxon>
        <taxon>Passeriformes</taxon>
        <taxon>Passeroidea</taxon>
        <taxon>Estrildidae</taxon>
        <taxon>Estrildinae</taxon>
        <taxon>Lonchura</taxon>
    </lineage>
</organism>
<dbReference type="GO" id="GO:0008137">
    <property type="term" value="F:NADH dehydrogenase (ubiquinone) activity"/>
    <property type="evidence" value="ECO:0007669"/>
    <property type="project" value="UniProtKB-EC"/>
</dbReference>
<feature type="transmembrane region" description="Helical" evidence="16">
    <location>
        <begin position="115"/>
        <end position="134"/>
    </location>
</feature>